<feature type="binding site" evidence="13">
    <location>
        <position position="289"/>
    </location>
    <ligand>
        <name>Zn(2+)</name>
        <dbReference type="ChEBI" id="CHEBI:29105"/>
        <note>catalytic</note>
    </ligand>
</feature>
<evidence type="ECO:0000256" key="1">
    <source>
        <dbReference type="ARBA" id="ARBA00004477"/>
    </source>
</evidence>
<evidence type="ECO:0000256" key="6">
    <source>
        <dbReference type="ARBA" id="ARBA00022824"/>
    </source>
</evidence>
<feature type="transmembrane region" description="Helical" evidence="14">
    <location>
        <begin position="6"/>
        <end position="27"/>
    </location>
</feature>
<comment type="cofactor">
    <cofactor evidence="13 14">
        <name>Zn(2+)</name>
        <dbReference type="ChEBI" id="CHEBI:29105"/>
    </cofactor>
    <text evidence="13 14">Binds 1 zinc ion per subunit.</text>
</comment>
<dbReference type="InterPro" id="IPR027057">
    <property type="entry name" value="CAXX_Prtase_1"/>
</dbReference>
<dbReference type="CDD" id="cd07343">
    <property type="entry name" value="M48A_Zmpste24p_like"/>
    <property type="match status" value="1"/>
</dbReference>
<evidence type="ECO:0000256" key="13">
    <source>
        <dbReference type="PIRSR" id="PIRSR627057-2"/>
    </source>
</evidence>
<feature type="transmembrane region" description="Helical" evidence="14">
    <location>
        <begin position="295"/>
        <end position="318"/>
    </location>
</feature>
<dbReference type="Gene3D" id="3.30.2010.10">
    <property type="entry name" value="Metalloproteases ('zincins'), catalytic domain"/>
    <property type="match status" value="1"/>
</dbReference>
<keyword evidence="18" id="KW-1185">Reference proteome</keyword>
<keyword evidence="5 14" id="KW-0378">Hydrolase</keyword>
<name>A0A0N1PC87_LEPSE</name>
<evidence type="ECO:0000256" key="11">
    <source>
        <dbReference type="ARBA" id="ARBA00044456"/>
    </source>
</evidence>
<organism evidence="17 18">
    <name type="scientific">Leptomonas seymouri</name>
    <dbReference type="NCBI Taxonomy" id="5684"/>
    <lineage>
        <taxon>Eukaryota</taxon>
        <taxon>Discoba</taxon>
        <taxon>Euglenozoa</taxon>
        <taxon>Kinetoplastea</taxon>
        <taxon>Metakinetoplastina</taxon>
        <taxon>Trypanosomatida</taxon>
        <taxon>Trypanosomatidae</taxon>
        <taxon>Leishmaniinae</taxon>
        <taxon>Leptomonas</taxon>
    </lineage>
</organism>
<sequence>MPSSIHFLLAATLSTNIIGLWDAYLLFRQRRAFNTKDIPAYFKETMTKEEFDAAQAYSRDSASYSLLVHLKDLVLGNAHLLLRIPARLYYCAARFTGLPVGSFAHNYASLVATDVIATALEVPFSYYDSFYLEERHGFNKMTKMEFAKDIVKSFLLRITLYYPIHIALIQFVVRRFGERFPIYLFGGMTALVFAFTLIYPTFIQPLFNTFTPLDKETPLNKKIESLCAAVHFPLKKIYVMDGSCRSHHSNAYFYGIGRNKRIVLYDTLLEQMKGSDEPILAVLCHEIGHWKHGHIFINIGISLAHLFSSCYGAGAVLFNKRFYESFGFHNTDPVIGVSLFLLVFLEPISKVIGHICCYISRKHEFQADRFAVSQGYGEPMKKALLIMTKENKSSITPDPLYSTMTYTHPPMLERLEALDAEIKKQK</sequence>
<comment type="caution">
    <text evidence="17">The sequence shown here is derived from an EMBL/GenBank/DDBJ whole genome shotgun (WGS) entry which is preliminary data.</text>
</comment>
<dbReference type="EC" id="3.4.24.84" evidence="14"/>
<keyword evidence="4 13" id="KW-0479">Metal-binding</keyword>
<reference evidence="17 18" key="1">
    <citation type="journal article" date="2015" name="PLoS Pathog.">
        <title>Leptomonas seymouri: Adaptations to the Dixenous Life Cycle Analyzed by Genome Sequencing, Transcriptome Profiling and Co-infection with Leishmania donovani.</title>
        <authorList>
            <person name="Kraeva N."/>
            <person name="Butenko A."/>
            <person name="Hlavacova J."/>
            <person name="Kostygov A."/>
            <person name="Myskova J."/>
            <person name="Grybchuk D."/>
            <person name="Lestinova T."/>
            <person name="Votypka J."/>
            <person name="Volf P."/>
            <person name="Opperdoes F."/>
            <person name="Flegontov P."/>
            <person name="Lukes J."/>
            <person name="Yurchenko V."/>
        </authorList>
    </citation>
    <scope>NUCLEOTIDE SEQUENCE [LARGE SCALE GENOMIC DNA]</scope>
    <source>
        <strain evidence="17 18">ATCC 30220</strain>
    </source>
</reference>
<keyword evidence="7 13" id="KW-0862">Zinc</keyword>
<comment type="catalytic activity">
    <reaction evidence="11 14">
        <text>Hydrolyzes the peptide bond -P2-(S-farnesyl or geranylgeranyl)C-P1'-P2'-P3'-COOH where P1' and P2' are amino acids with aliphatic side chains and P3' is any C-terminal residue.</text>
        <dbReference type="EC" id="3.4.24.84"/>
    </reaction>
</comment>
<keyword evidence="8 14" id="KW-1133">Transmembrane helix</keyword>
<accession>A0A0N1PC87</accession>
<evidence type="ECO:0000256" key="2">
    <source>
        <dbReference type="ARBA" id="ARBA00022670"/>
    </source>
</evidence>
<dbReference type="AlphaFoldDB" id="A0A0N1PC87"/>
<keyword evidence="3 14" id="KW-0812">Transmembrane</keyword>
<dbReference type="Proteomes" id="UP000038009">
    <property type="component" value="Unassembled WGS sequence"/>
</dbReference>
<dbReference type="GO" id="GO:0004222">
    <property type="term" value="F:metalloendopeptidase activity"/>
    <property type="evidence" value="ECO:0007669"/>
    <property type="project" value="UniProtKB-UniRule"/>
</dbReference>
<keyword evidence="2 14" id="KW-0645">Protease</keyword>
<feature type="binding site" evidence="13">
    <location>
        <position position="285"/>
    </location>
    <ligand>
        <name>Zn(2+)</name>
        <dbReference type="ChEBI" id="CHEBI:29105"/>
        <note>catalytic</note>
    </ligand>
</feature>
<evidence type="ECO:0000256" key="7">
    <source>
        <dbReference type="ARBA" id="ARBA00022833"/>
    </source>
</evidence>
<protein>
    <recommendedName>
        <fullName evidence="14">CAAX prenyl protease</fullName>
        <ecNumber evidence="14">3.4.24.84</ecNumber>
    </recommendedName>
</protein>
<evidence type="ECO:0000256" key="10">
    <source>
        <dbReference type="ARBA" id="ARBA00023136"/>
    </source>
</evidence>
<feature type="transmembrane region" description="Helical" evidence="14">
    <location>
        <begin position="180"/>
        <end position="199"/>
    </location>
</feature>
<evidence type="ECO:0000256" key="4">
    <source>
        <dbReference type="ARBA" id="ARBA00022723"/>
    </source>
</evidence>
<evidence type="ECO:0000313" key="17">
    <source>
        <dbReference type="EMBL" id="KPI85191.1"/>
    </source>
</evidence>
<evidence type="ECO:0000259" key="15">
    <source>
        <dbReference type="Pfam" id="PF01435"/>
    </source>
</evidence>
<dbReference type="EMBL" id="LJSK01000203">
    <property type="protein sequence ID" value="KPI85191.1"/>
    <property type="molecule type" value="Genomic_DNA"/>
</dbReference>
<evidence type="ECO:0000256" key="14">
    <source>
        <dbReference type="RuleBase" id="RU366005"/>
    </source>
</evidence>
<evidence type="ECO:0000256" key="5">
    <source>
        <dbReference type="ARBA" id="ARBA00022801"/>
    </source>
</evidence>
<dbReference type="GO" id="GO:0005789">
    <property type="term" value="C:endoplasmic reticulum membrane"/>
    <property type="evidence" value="ECO:0007669"/>
    <property type="project" value="UniProtKB-SubCell"/>
</dbReference>
<keyword evidence="9 14" id="KW-0482">Metalloprotease</keyword>
<evidence type="ECO:0000256" key="12">
    <source>
        <dbReference type="PIRSR" id="PIRSR627057-1"/>
    </source>
</evidence>
<dbReference type="Pfam" id="PF01435">
    <property type="entry name" value="Peptidase_M48"/>
    <property type="match status" value="1"/>
</dbReference>
<dbReference type="FunFam" id="3.30.2010.10:FF:000002">
    <property type="entry name" value="CAAX prenyl protease"/>
    <property type="match status" value="1"/>
</dbReference>
<dbReference type="OrthoDB" id="360839at2759"/>
<dbReference type="VEuPathDB" id="TriTrypDB:Lsey_0203_0040"/>
<dbReference type="Pfam" id="PF16491">
    <property type="entry name" value="Peptidase_M48_N"/>
    <property type="match status" value="1"/>
</dbReference>
<feature type="active site" evidence="12">
    <location>
        <position position="286"/>
    </location>
</feature>
<evidence type="ECO:0000259" key="16">
    <source>
        <dbReference type="Pfam" id="PF16491"/>
    </source>
</evidence>
<feature type="active site" description="Proton donor" evidence="12">
    <location>
        <position position="368"/>
    </location>
</feature>
<keyword evidence="6 14" id="KW-0256">Endoplasmic reticulum</keyword>
<feature type="domain" description="CAAX prenyl protease 1 N-terminal" evidence="16">
    <location>
        <begin position="31"/>
        <end position="209"/>
    </location>
</feature>
<dbReference type="OMA" id="FVIEEKF"/>
<dbReference type="InterPro" id="IPR001915">
    <property type="entry name" value="Peptidase_M48"/>
</dbReference>
<feature type="domain" description="Peptidase M48" evidence="15">
    <location>
        <begin position="216"/>
        <end position="421"/>
    </location>
</feature>
<gene>
    <name evidence="17" type="ORF">ABL78_5736</name>
</gene>
<keyword evidence="10 14" id="KW-0472">Membrane</keyword>
<dbReference type="GO" id="GO:0071586">
    <property type="term" value="P:CAAX-box protein processing"/>
    <property type="evidence" value="ECO:0007669"/>
    <property type="project" value="UniProtKB-UniRule"/>
</dbReference>
<feature type="transmembrane region" description="Helical" evidence="14">
    <location>
        <begin position="338"/>
        <end position="359"/>
    </location>
</feature>
<evidence type="ECO:0000313" key="18">
    <source>
        <dbReference type="Proteomes" id="UP000038009"/>
    </source>
</evidence>
<comment type="subcellular location">
    <subcellularLocation>
        <location evidence="1 14">Endoplasmic reticulum membrane</location>
        <topology evidence="1 14">Multi-pass membrane protein</topology>
    </subcellularLocation>
</comment>
<feature type="transmembrane region" description="Helical" evidence="14">
    <location>
        <begin position="154"/>
        <end position="174"/>
    </location>
</feature>
<dbReference type="PANTHER" id="PTHR10120">
    <property type="entry name" value="CAAX PRENYL PROTEASE 1"/>
    <property type="match status" value="1"/>
</dbReference>
<evidence type="ECO:0000256" key="9">
    <source>
        <dbReference type="ARBA" id="ARBA00023049"/>
    </source>
</evidence>
<feature type="binding site" evidence="13">
    <location>
        <position position="364"/>
    </location>
    <ligand>
        <name>Zn(2+)</name>
        <dbReference type="ChEBI" id="CHEBI:29105"/>
        <note>catalytic</note>
    </ligand>
</feature>
<comment type="similarity">
    <text evidence="14">Belongs to the peptidase M48A family.</text>
</comment>
<comment type="function">
    <text evidence="14">Proteolytically removes the C-terminal three residues of farnesylated proteins.</text>
</comment>
<evidence type="ECO:0000256" key="3">
    <source>
        <dbReference type="ARBA" id="ARBA00022692"/>
    </source>
</evidence>
<dbReference type="InterPro" id="IPR032456">
    <property type="entry name" value="Peptidase_M48_N"/>
</dbReference>
<evidence type="ECO:0000256" key="8">
    <source>
        <dbReference type="ARBA" id="ARBA00022989"/>
    </source>
</evidence>
<dbReference type="GO" id="GO:0046872">
    <property type="term" value="F:metal ion binding"/>
    <property type="evidence" value="ECO:0007669"/>
    <property type="project" value="UniProtKB-UniRule"/>
</dbReference>
<proteinExistence type="inferred from homology"/>